<feature type="region of interest" description="Disordered" evidence="1">
    <location>
        <begin position="1"/>
        <end position="23"/>
    </location>
</feature>
<dbReference type="EMBL" id="BARU01002477">
    <property type="protein sequence ID" value="GAH28677.1"/>
    <property type="molecule type" value="Genomic_DNA"/>
</dbReference>
<feature type="non-terminal residue" evidence="2">
    <location>
        <position position="342"/>
    </location>
</feature>
<feature type="compositionally biased region" description="Basic and acidic residues" evidence="1">
    <location>
        <begin position="1"/>
        <end position="18"/>
    </location>
</feature>
<organism evidence="2">
    <name type="scientific">marine sediment metagenome</name>
    <dbReference type="NCBI Taxonomy" id="412755"/>
    <lineage>
        <taxon>unclassified sequences</taxon>
        <taxon>metagenomes</taxon>
        <taxon>ecological metagenomes</taxon>
    </lineage>
</organism>
<comment type="caution">
    <text evidence="2">The sequence shown here is derived from an EMBL/GenBank/DDBJ whole genome shotgun (WGS) entry which is preliminary data.</text>
</comment>
<evidence type="ECO:0008006" key="3">
    <source>
        <dbReference type="Google" id="ProtNLM"/>
    </source>
</evidence>
<protein>
    <recommendedName>
        <fullName evidence="3">Phage portal protein</fullName>
    </recommendedName>
</protein>
<accession>X1E7W7</accession>
<sequence>MAEERDYKKLIEDEKAQRETSGLHGRMDADAALVELKKFALQDVNEKDVPNSVSITLNDPAVFAANVEASLGGATEQVVVESEDKNLDTAYIEDFIRAAFAAANSRLIRQDRFPFNPYIDQQMCRRGGGGARCLFRIDKKTGILIPDIVPWDRRYTYYKVGENGVAWICYETTRLLGLVKEQYPKADISGEDSDEATVWDIFDEKHNEIWIDEKWAVSQKYQHPYDCTPVALQMVPMGSMLADKGSQAGRGESIFFLIRDLSPELNRLVSIIQSLNMKALDNALLWKSKFGVEATKDQVPKYDALTKPGAVTATDIGGGAEPVAYGDLKRSAWLLHSMIETR</sequence>
<proteinExistence type="predicted"/>
<gene>
    <name evidence="2" type="ORF">S03H2_05830</name>
</gene>
<evidence type="ECO:0000256" key="1">
    <source>
        <dbReference type="SAM" id="MobiDB-lite"/>
    </source>
</evidence>
<name>X1E7W7_9ZZZZ</name>
<reference evidence="2" key="1">
    <citation type="journal article" date="2014" name="Front. Microbiol.">
        <title>High frequency of phylogenetically diverse reductive dehalogenase-homologous genes in deep subseafloor sedimentary metagenomes.</title>
        <authorList>
            <person name="Kawai M."/>
            <person name="Futagami T."/>
            <person name="Toyoda A."/>
            <person name="Takaki Y."/>
            <person name="Nishi S."/>
            <person name="Hori S."/>
            <person name="Arai W."/>
            <person name="Tsubouchi T."/>
            <person name="Morono Y."/>
            <person name="Uchiyama I."/>
            <person name="Ito T."/>
            <person name="Fujiyama A."/>
            <person name="Inagaki F."/>
            <person name="Takami H."/>
        </authorList>
    </citation>
    <scope>NUCLEOTIDE SEQUENCE</scope>
    <source>
        <strain evidence="2">Expedition CK06-06</strain>
    </source>
</reference>
<dbReference type="AlphaFoldDB" id="X1E7W7"/>
<evidence type="ECO:0000313" key="2">
    <source>
        <dbReference type="EMBL" id="GAH28677.1"/>
    </source>
</evidence>